<keyword evidence="1" id="KW-0472">Membrane</keyword>
<proteinExistence type="predicted"/>
<dbReference type="AlphaFoldDB" id="A0A4Y9Z7J7"/>
<keyword evidence="1" id="KW-1133">Transmembrane helix</keyword>
<evidence type="ECO:0000256" key="1">
    <source>
        <dbReference type="SAM" id="Phobius"/>
    </source>
</evidence>
<comment type="caution">
    <text evidence="3">The sequence shown here is derived from an EMBL/GenBank/DDBJ whole genome shotgun (WGS) entry which is preliminary data.</text>
</comment>
<dbReference type="Pfam" id="PF20151">
    <property type="entry name" value="DUF6533"/>
    <property type="match status" value="1"/>
</dbReference>
<sequence length="88" mass="10046">MLSTRDAPPVSADLIPFLDQTNAQAYSQLAASLLIIYEHLALLESEIHYMWKWEFTNVTILFLVNRYILLVSAALGVLSVFDWTNAMR</sequence>
<dbReference type="Proteomes" id="UP000298390">
    <property type="component" value="Unassembled WGS sequence"/>
</dbReference>
<feature type="domain" description="DUF6533" evidence="2">
    <location>
        <begin position="26"/>
        <end position="70"/>
    </location>
</feature>
<gene>
    <name evidence="3" type="ORF">EVJ58_g38</name>
</gene>
<evidence type="ECO:0000313" key="3">
    <source>
        <dbReference type="EMBL" id="TFY70100.1"/>
    </source>
</evidence>
<organism evidence="3 4">
    <name type="scientific">Rhodofomes roseus</name>
    <dbReference type="NCBI Taxonomy" id="34475"/>
    <lineage>
        <taxon>Eukaryota</taxon>
        <taxon>Fungi</taxon>
        <taxon>Dikarya</taxon>
        <taxon>Basidiomycota</taxon>
        <taxon>Agaricomycotina</taxon>
        <taxon>Agaricomycetes</taxon>
        <taxon>Polyporales</taxon>
        <taxon>Rhodofomes</taxon>
    </lineage>
</organism>
<name>A0A4Y9Z7J7_9APHY</name>
<reference evidence="3 4" key="1">
    <citation type="submission" date="2019-01" db="EMBL/GenBank/DDBJ databases">
        <title>Genome sequencing of the rare red list fungi Fomitopsis rosea.</title>
        <authorList>
            <person name="Buettner E."/>
            <person name="Kellner H."/>
        </authorList>
    </citation>
    <scope>NUCLEOTIDE SEQUENCE [LARGE SCALE GENOMIC DNA]</scope>
    <source>
        <strain evidence="3 4">DSM 105464</strain>
    </source>
</reference>
<dbReference type="EMBL" id="SEKV01000001">
    <property type="protein sequence ID" value="TFY70100.1"/>
    <property type="molecule type" value="Genomic_DNA"/>
</dbReference>
<dbReference type="InterPro" id="IPR045340">
    <property type="entry name" value="DUF6533"/>
</dbReference>
<keyword evidence="1" id="KW-0812">Transmembrane</keyword>
<accession>A0A4Y9Z7J7</accession>
<evidence type="ECO:0000313" key="4">
    <source>
        <dbReference type="Proteomes" id="UP000298390"/>
    </source>
</evidence>
<protein>
    <recommendedName>
        <fullName evidence="2">DUF6533 domain-containing protein</fullName>
    </recommendedName>
</protein>
<feature type="transmembrane region" description="Helical" evidence="1">
    <location>
        <begin position="55"/>
        <end position="81"/>
    </location>
</feature>
<evidence type="ECO:0000259" key="2">
    <source>
        <dbReference type="Pfam" id="PF20151"/>
    </source>
</evidence>